<sequence>MTQNFTFLQRLTIVFALFLCIVSGSQAQTKWFVTPTALTTATGNSWGDPIDLQTAITTASAGDSVFVAQGLYQPPGGVWYSMKEGVKIYGGFAGTELTLGERDLTAQHTSILKGNNARVIWNNNNGLTAAALLDGFTIREGLANTGGGMTNSSSSPTISNCTFIANGGGAVWIGNSSTKMIKCIIESNMGNSINYGAGVNLASSGNAAVINCIFYNNTGYFAGGVYIDDIGPVSPKIINCTFIGNTATVAGGAAGIYCQSRSAPTIKNCIVWGNNSGFFIWPSVNIPVITNNIIQGGVLGNLKVDPRFVDISNPKGPDNIWGTADDGILLKPGSPALNGGAADITGLNLPNTDMAGATRIQGSKIDMGAYESSYSCNAYTTLYVDSSIVASGDGGSWATAFKTLDEGLIAAEQCPNVNNIWVAKGTYQPAAAIAFSLLRNVKIYGGFPTGGGPFAQRAPALHTSILKGSGNVVVYNESIDATGLLDGFTITGGASTSGGGMYNFKASPIINNCVFTNNAAAANGGTGGGMYNRNASPLVSNCIFSNNTASTTNTGGGGALWNSNSSPVISHCIFTNNTAKYGGAMYNYLTSSPIVKNTVFAGNIAGADGGAIGNYGDALYVSNVTFVNNVAGGGGGAIDNYYPALTVTNTLFWGNTASDANTDIWMGNGTSNITYSFTQVNWAGTGNILGSSSPFADISNPAGTDGIWNTADDGLKLPVASPCVNAGTPDTTGLGLGVTDITGNPRIVGTAIDLGAYEYNNLTLPVRLLGFSGSLYNAVANLQWNTDIETNFHYFDVEKSIDGSQFQSLGKVMAKGNFSRYTFNTPQPEPGAYYRLKMVDIDGRSVNSRIIRLTQRTGNDLLVYPNPATSYINIKVASAGSMGIYAADGKLVKTLPLQAGVNSVDIGGLHAGLYYGLMNDIQVKFIKK</sequence>
<protein>
    <recommendedName>
        <fullName evidence="13">T9SS C-terminal target domain-containing protein</fullName>
    </recommendedName>
</protein>
<dbReference type="InterPro" id="IPR059226">
    <property type="entry name" value="Choice_anch_Q_dom"/>
</dbReference>
<evidence type="ECO:0000313" key="12">
    <source>
        <dbReference type="Proteomes" id="UP000263900"/>
    </source>
</evidence>
<dbReference type="PANTHER" id="PTHR11319">
    <property type="entry name" value="G PROTEIN-COUPLED RECEPTOR-RELATED"/>
    <property type="match status" value="1"/>
</dbReference>
<reference evidence="11 12" key="1">
    <citation type="submission" date="2018-09" db="EMBL/GenBank/DDBJ databases">
        <title>Genome sequencing of strain 6GH32-13.</title>
        <authorList>
            <person name="Weon H.-Y."/>
            <person name="Heo J."/>
            <person name="Kwon S.-W."/>
        </authorList>
    </citation>
    <scope>NUCLEOTIDE SEQUENCE [LARGE SCALE GENOMIC DNA]</scope>
    <source>
        <strain evidence="11 12">5GH32-13</strain>
    </source>
</reference>
<evidence type="ECO:0000313" key="11">
    <source>
        <dbReference type="EMBL" id="AXY73118.1"/>
    </source>
</evidence>
<dbReference type="Pfam" id="PF02415">
    <property type="entry name" value="Chlam_PMP"/>
    <property type="match status" value="2"/>
</dbReference>
<gene>
    <name evidence="11" type="ORF">D3H65_03640</name>
</gene>
<dbReference type="OrthoDB" id="8901262at2"/>
<dbReference type="RefSeq" id="WP_119048956.1">
    <property type="nucleotide sequence ID" value="NZ_CP032157.1"/>
</dbReference>
<keyword evidence="7" id="KW-0998">Cell outer membrane</keyword>
<dbReference type="Proteomes" id="UP000263900">
    <property type="component" value="Chromosome"/>
</dbReference>
<evidence type="ECO:0000256" key="1">
    <source>
        <dbReference type="ARBA" id="ARBA00004196"/>
    </source>
</evidence>
<dbReference type="EMBL" id="CP032157">
    <property type="protein sequence ID" value="AXY73118.1"/>
    <property type="molecule type" value="Genomic_DNA"/>
</dbReference>
<keyword evidence="6" id="KW-0472">Membrane</keyword>
<dbReference type="NCBIfam" id="NF041518">
    <property type="entry name" value="choice_anch_Q"/>
    <property type="match status" value="2"/>
</dbReference>
<dbReference type="InterPro" id="IPR026444">
    <property type="entry name" value="Secre_tail"/>
</dbReference>
<dbReference type="PANTHER" id="PTHR11319:SF35">
    <property type="entry name" value="OUTER MEMBRANE PROTEIN PMPC-RELATED"/>
    <property type="match status" value="1"/>
</dbReference>
<evidence type="ECO:0000256" key="7">
    <source>
        <dbReference type="ARBA" id="ARBA00023237"/>
    </source>
</evidence>
<dbReference type="KEGG" id="pseg:D3H65_03640"/>
<feature type="domain" description="Secretion system C-terminal sorting" evidence="10">
    <location>
        <begin position="863"/>
        <end position="927"/>
    </location>
</feature>
<dbReference type="InterPro" id="IPR006626">
    <property type="entry name" value="PbH1"/>
</dbReference>
<dbReference type="SUPFAM" id="SSF51126">
    <property type="entry name" value="Pectin lyase-like"/>
    <property type="match status" value="2"/>
</dbReference>
<evidence type="ECO:0000256" key="3">
    <source>
        <dbReference type="ARBA" id="ARBA00004613"/>
    </source>
</evidence>
<evidence type="ECO:0000256" key="2">
    <source>
        <dbReference type="ARBA" id="ARBA00004442"/>
    </source>
</evidence>
<dbReference type="InterPro" id="IPR012334">
    <property type="entry name" value="Pectin_lyas_fold"/>
</dbReference>
<keyword evidence="5 8" id="KW-0732">Signal</keyword>
<dbReference type="Pfam" id="PF18962">
    <property type="entry name" value="Por_Secre_tail"/>
    <property type="match status" value="1"/>
</dbReference>
<evidence type="ECO:0008006" key="13">
    <source>
        <dbReference type="Google" id="ProtNLM"/>
    </source>
</evidence>
<evidence type="ECO:0000256" key="4">
    <source>
        <dbReference type="ARBA" id="ARBA00022525"/>
    </source>
</evidence>
<dbReference type="InterPro" id="IPR003368">
    <property type="entry name" value="POMP_repeat"/>
</dbReference>
<dbReference type="Pfam" id="PF13229">
    <property type="entry name" value="Beta_helix"/>
    <property type="match status" value="1"/>
</dbReference>
<feature type="signal peptide" evidence="8">
    <location>
        <begin position="1"/>
        <end position="27"/>
    </location>
</feature>
<keyword evidence="12" id="KW-1185">Reference proteome</keyword>
<name>A0A3B7MFK9_9BACT</name>
<feature type="domain" description="Right handed beta helix" evidence="9">
    <location>
        <begin position="131"/>
        <end position="293"/>
    </location>
</feature>
<dbReference type="Gene3D" id="2.160.20.10">
    <property type="entry name" value="Single-stranded right-handed beta-helix, Pectin lyase-like"/>
    <property type="match status" value="2"/>
</dbReference>
<feature type="chain" id="PRO_5017793650" description="T9SS C-terminal target domain-containing protein" evidence="8">
    <location>
        <begin position="28"/>
        <end position="928"/>
    </location>
</feature>
<accession>A0A3B7MFK9</accession>
<evidence type="ECO:0000256" key="6">
    <source>
        <dbReference type="ARBA" id="ARBA00023136"/>
    </source>
</evidence>
<dbReference type="InterPro" id="IPR011050">
    <property type="entry name" value="Pectin_lyase_fold/virulence"/>
</dbReference>
<comment type="subcellular location">
    <subcellularLocation>
        <location evidence="1">Cell envelope</location>
    </subcellularLocation>
    <subcellularLocation>
        <location evidence="2">Cell outer membrane</location>
    </subcellularLocation>
    <subcellularLocation>
        <location evidence="3">Secreted</location>
    </subcellularLocation>
</comment>
<dbReference type="InterPro" id="IPR039448">
    <property type="entry name" value="Beta_helix"/>
</dbReference>
<dbReference type="GO" id="GO:0009279">
    <property type="term" value="C:cell outer membrane"/>
    <property type="evidence" value="ECO:0007669"/>
    <property type="project" value="UniProtKB-SubCell"/>
</dbReference>
<dbReference type="SMART" id="SM00710">
    <property type="entry name" value="PbH1"/>
    <property type="match status" value="9"/>
</dbReference>
<organism evidence="11 12">
    <name type="scientific">Paraflavitalea soli</name>
    <dbReference type="NCBI Taxonomy" id="2315862"/>
    <lineage>
        <taxon>Bacteria</taxon>
        <taxon>Pseudomonadati</taxon>
        <taxon>Bacteroidota</taxon>
        <taxon>Chitinophagia</taxon>
        <taxon>Chitinophagales</taxon>
        <taxon>Chitinophagaceae</taxon>
        <taxon>Paraflavitalea</taxon>
    </lineage>
</organism>
<evidence type="ECO:0000259" key="10">
    <source>
        <dbReference type="Pfam" id="PF18962"/>
    </source>
</evidence>
<evidence type="ECO:0000259" key="9">
    <source>
        <dbReference type="Pfam" id="PF13229"/>
    </source>
</evidence>
<dbReference type="GO" id="GO:0005576">
    <property type="term" value="C:extracellular region"/>
    <property type="evidence" value="ECO:0007669"/>
    <property type="project" value="UniProtKB-SubCell"/>
</dbReference>
<evidence type="ECO:0000256" key="5">
    <source>
        <dbReference type="ARBA" id="ARBA00022729"/>
    </source>
</evidence>
<dbReference type="AlphaFoldDB" id="A0A3B7MFK9"/>
<keyword evidence="4" id="KW-0964">Secreted</keyword>
<proteinExistence type="predicted"/>
<evidence type="ECO:0000256" key="8">
    <source>
        <dbReference type="SAM" id="SignalP"/>
    </source>
</evidence>